<evidence type="ECO:0000256" key="3">
    <source>
        <dbReference type="ARBA" id="ARBA00012438"/>
    </source>
</evidence>
<dbReference type="Gene3D" id="1.10.287.130">
    <property type="match status" value="1"/>
</dbReference>
<dbReference type="SMART" id="SM00387">
    <property type="entry name" value="HATPase_c"/>
    <property type="match status" value="1"/>
</dbReference>
<feature type="domain" description="HAMP" evidence="16">
    <location>
        <begin position="171"/>
        <end position="223"/>
    </location>
</feature>
<keyword evidence="10" id="KW-0067">ATP-binding</keyword>
<dbReference type="PANTHER" id="PTHR45528:SF1">
    <property type="entry name" value="SENSOR HISTIDINE KINASE CPXA"/>
    <property type="match status" value="1"/>
</dbReference>
<name>A0A1I2CLE3_9BACL</name>
<keyword evidence="12" id="KW-0902">Two-component regulatory system</keyword>
<dbReference type="Gene3D" id="6.10.340.10">
    <property type="match status" value="1"/>
</dbReference>
<evidence type="ECO:0000256" key="13">
    <source>
        <dbReference type="ARBA" id="ARBA00023136"/>
    </source>
</evidence>
<dbReference type="Pfam" id="PF00672">
    <property type="entry name" value="HAMP"/>
    <property type="match status" value="1"/>
</dbReference>
<feature type="transmembrane region" description="Helical" evidence="14">
    <location>
        <begin position="106"/>
        <end position="131"/>
    </location>
</feature>
<keyword evidence="13 14" id="KW-0472">Membrane</keyword>
<keyword evidence="6" id="KW-0808">Transferase</keyword>
<dbReference type="SUPFAM" id="SSF158472">
    <property type="entry name" value="HAMP domain-like"/>
    <property type="match status" value="1"/>
</dbReference>
<proteinExistence type="predicted"/>
<evidence type="ECO:0000256" key="12">
    <source>
        <dbReference type="ARBA" id="ARBA00023012"/>
    </source>
</evidence>
<dbReference type="SUPFAM" id="SSF55874">
    <property type="entry name" value="ATPase domain of HSP90 chaperone/DNA topoisomerase II/histidine kinase"/>
    <property type="match status" value="1"/>
</dbReference>
<evidence type="ECO:0000256" key="11">
    <source>
        <dbReference type="ARBA" id="ARBA00022989"/>
    </source>
</evidence>
<dbReference type="InterPro" id="IPR050398">
    <property type="entry name" value="HssS/ArlS-like"/>
</dbReference>
<dbReference type="EC" id="2.7.13.3" evidence="3"/>
<dbReference type="Pfam" id="PF02518">
    <property type="entry name" value="HATPase_c"/>
    <property type="match status" value="1"/>
</dbReference>
<evidence type="ECO:0000259" key="16">
    <source>
        <dbReference type="PROSITE" id="PS50885"/>
    </source>
</evidence>
<evidence type="ECO:0000256" key="9">
    <source>
        <dbReference type="ARBA" id="ARBA00022777"/>
    </source>
</evidence>
<keyword evidence="11 14" id="KW-1133">Transmembrane helix</keyword>
<dbReference type="AlphaFoldDB" id="A0A1I2CLE3"/>
<evidence type="ECO:0000256" key="4">
    <source>
        <dbReference type="ARBA" id="ARBA00022475"/>
    </source>
</evidence>
<evidence type="ECO:0000313" key="18">
    <source>
        <dbReference type="Proteomes" id="UP000183410"/>
    </source>
</evidence>
<evidence type="ECO:0000256" key="6">
    <source>
        <dbReference type="ARBA" id="ARBA00022679"/>
    </source>
</evidence>
<comment type="catalytic activity">
    <reaction evidence="1">
        <text>ATP + protein L-histidine = ADP + protein N-phospho-L-histidine.</text>
        <dbReference type="EC" id="2.7.13.3"/>
    </reaction>
</comment>
<evidence type="ECO:0000256" key="2">
    <source>
        <dbReference type="ARBA" id="ARBA00004651"/>
    </source>
</evidence>
<dbReference type="CDD" id="cd00075">
    <property type="entry name" value="HATPase"/>
    <property type="match status" value="1"/>
</dbReference>
<gene>
    <name evidence="17" type="ORF">SAMN04487969_105136</name>
</gene>
<keyword evidence="7 14" id="KW-0812">Transmembrane</keyword>
<dbReference type="InterPro" id="IPR004358">
    <property type="entry name" value="Sig_transdc_His_kin-like_C"/>
</dbReference>
<evidence type="ECO:0000256" key="5">
    <source>
        <dbReference type="ARBA" id="ARBA00022553"/>
    </source>
</evidence>
<dbReference type="PROSITE" id="PS50885">
    <property type="entry name" value="HAMP"/>
    <property type="match status" value="1"/>
</dbReference>
<evidence type="ECO:0000256" key="14">
    <source>
        <dbReference type="SAM" id="Phobius"/>
    </source>
</evidence>
<dbReference type="InterPro" id="IPR005467">
    <property type="entry name" value="His_kinase_dom"/>
</dbReference>
<dbReference type="PROSITE" id="PS50109">
    <property type="entry name" value="HIS_KIN"/>
    <property type="match status" value="1"/>
</dbReference>
<protein>
    <recommendedName>
        <fullName evidence="3">histidine kinase</fullName>
        <ecNumber evidence="3">2.7.13.3</ecNumber>
    </recommendedName>
</protein>
<accession>A0A1I2CLE3</accession>
<dbReference type="GO" id="GO:0005524">
    <property type="term" value="F:ATP binding"/>
    <property type="evidence" value="ECO:0007669"/>
    <property type="project" value="UniProtKB-KW"/>
</dbReference>
<keyword evidence="4" id="KW-1003">Cell membrane</keyword>
<dbReference type="InterPro" id="IPR003594">
    <property type="entry name" value="HATPase_dom"/>
</dbReference>
<evidence type="ECO:0000259" key="15">
    <source>
        <dbReference type="PROSITE" id="PS50109"/>
    </source>
</evidence>
<evidence type="ECO:0000256" key="7">
    <source>
        <dbReference type="ARBA" id="ARBA00022692"/>
    </source>
</evidence>
<dbReference type="SMART" id="SM00388">
    <property type="entry name" value="HisKA"/>
    <property type="match status" value="1"/>
</dbReference>
<evidence type="ECO:0000256" key="8">
    <source>
        <dbReference type="ARBA" id="ARBA00022741"/>
    </source>
</evidence>
<keyword evidence="18" id="KW-1185">Reference proteome</keyword>
<evidence type="ECO:0000256" key="10">
    <source>
        <dbReference type="ARBA" id="ARBA00022840"/>
    </source>
</evidence>
<keyword evidence="5" id="KW-0597">Phosphoprotein</keyword>
<organism evidence="17 18">
    <name type="scientific">Paenibacillus algorifonticola</name>
    <dbReference type="NCBI Taxonomy" id="684063"/>
    <lineage>
        <taxon>Bacteria</taxon>
        <taxon>Bacillati</taxon>
        <taxon>Bacillota</taxon>
        <taxon>Bacilli</taxon>
        <taxon>Bacillales</taxon>
        <taxon>Paenibacillaceae</taxon>
        <taxon>Paenibacillus</taxon>
    </lineage>
</organism>
<dbReference type="InterPro" id="IPR036097">
    <property type="entry name" value="HisK_dim/P_sf"/>
</dbReference>
<comment type="subcellular location">
    <subcellularLocation>
        <location evidence="2">Cell membrane</location>
        <topology evidence="2">Multi-pass membrane protein</topology>
    </subcellularLocation>
</comment>
<feature type="transmembrane region" description="Helical" evidence="14">
    <location>
        <begin position="51"/>
        <end position="74"/>
    </location>
</feature>
<dbReference type="InterPro" id="IPR036890">
    <property type="entry name" value="HATPase_C_sf"/>
</dbReference>
<dbReference type="GO" id="GO:0005886">
    <property type="term" value="C:plasma membrane"/>
    <property type="evidence" value="ECO:0007669"/>
    <property type="project" value="UniProtKB-SubCell"/>
</dbReference>
<dbReference type="RefSeq" id="WP_231594247.1">
    <property type="nucleotide sequence ID" value="NZ_FONN01000005.1"/>
</dbReference>
<dbReference type="SUPFAM" id="SSF47384">
    <property type="entry name" value="Homodimeric domain of signal transducing histidine kinase"/>
    <property type="match status" value="1"/>
</dbReference>
<dbReference type="SMART" id="SM00304">
    <property type="entry name" value="HAMP"/>
    <property type="match status" value="1"/>
</dbReference>
<dbReference type="CDD" id="cd06225">
    <property type="entry name" value="HAMP"/>
    <property type="match status" value="1"/>
</dbReference>
<dbReference type="InterPro" id="IPR003661">
    <property type="entry name" value="HisK_dim/P_dom"/>
</dbReference>
<dbReference type="Proteomes" id="UP000183410">
    <property type="component" value="Unassembled WGS sequence"/>
</dbReference>
<dbReference type="FunFam" id="1.10.287.130:FF:000008">
    <property type="entry name" value="Two-component sensor histidine kinase"/>
    <property type="match status" value="1"/>
</dbReference>
<dbReference type="CDD" id="cd00082">
    <property type="entry name" value="HisKA"/>
    <property type="match status" value="1"/>
</dbReference>
<sequence length="453" mass="51412">MSSEQMRRLIFSTLGSIVITIIGLFFAYGLSANFLMNIGPFRQTVRGLQNMVGTITLVIFAALLLFSICLIFFYSRETKAANASYRRSFASFGTGSWLFRTIRWKLVFGFLVSLVISFILFVLLYFMVVLLAEIAPLGELIRGIIETAGRLPLIIATCFFLFLVVFFLISNQTIHYLREITFGLQQIANGNLNYEIAVKSSDELGEVAYNINQMGHKLNTLIEEERKAEKTKNDLITGVSHDLRTPLTSILGFLELIENDRYKDEVELRYYIGIAYEKSLSLKKLIDDLFEFTRVNNGMPLEKLELDLNGFIQQLLEEFVPNLEAAGMKGRAYPDPAPLKIKADGDRLVRAFENLIMNAIQYGQEGGYVDVRLRQEHGYAVVEVVNYGEPIPEKYLPYLFERFYRGDQSRSQQTGGTGLGLSIAKSIVELHDGTIAVKSRRGETVFETRFPLY</sequence>
<feature type="transmembrane region" description="Helical" evidence="14">
    <location>
        <begin position="9"/>
        <end position="31"/>
    </location>
</feature>
<dbReference type="Gene3D" id="3.30.565.10">
    <property type="entry name" value="Histidine kinase-like ATPase, C-terminal domain"/>
    <property type="match status" value="1"/>
</dbReference>
<evidence type="ECO:0000256" key="1">
    <source>
        <dbReference type="ARBA" id="ARBA00000085"/>
    </source>
</evidence>
<feature type="transmembrane region" description="Helical" evidence="14">
    <location>
        <begin position="151"/>
        <end position="169"/>
    </location>
</feature>
<reference evidence="18" key="1">
    <citation type="submission" date="2016-10" db="EMBL/GenBank/DDBJ databases">
        <authorList>
            <person name="Varghese N."/>
            <person name="Submissions S."/>
        </authorList>
    </citation>
    <scope>NUCLEOTIDE SEQUENCE [LARGE SCALE GENOMIC DNA]</scope>
    <source>
        <strain evidence="18">CGMCC 1.10223</strain>
    </source>
</reference>
<dbReference type="InterPro" id="IPR003660">
    <property type="entry name" value="HAMP_dom"/>
</dbReference>
<evidence type="ECO:0000313" key="17">
    <source>
        <dbReference type="EMBL" id="SFE68982.1"/>
    </source>
</evidence>
<feature type="domain" description="Histidine kinase" evidence="15">
    <location>
        <begin position="238"/>
        <end position="453"/>
    </location>
</feature>
<dbReference type="FunFam" id="3.30.565.10:FF:000013">
    <property type="entry name" value="Two-component sensor histidine kinase"/>
    <property type="match status" value="1"/>
</dbReference>
<dbReference type="EMBL" id="FONN01000005">
    <property type="protein sequence ID" value="SFE68982.1"/>
    <property type="molecule type" value="Genomic_DNA"/>
</dbReference>
<dbReference type="Pfam" id="PF00512">
    <property type="entry name" value="HisKA"/>
    <property type="match status" value="1"/>
</dbReference>
<keyword evidence="9 17" id="KW-0418">Kinase</keyword>
<dbReference type="PRINTS" id="PR00344">
    <property type="entry name" value="BCTRLSENSOR"/>
</dbReference>
<dbReference type="PANTHER" id="PTHR45528">
    <property type="entry name" value="SENSOR HISTIDINE KINASE CPXA"/>
    <property type="match status" value="1"/>
</dbReference>
<keyword evidence="8" id="KW-0547">Nucleotide-binding</keyword>
<dbReference type="GO" id="GO:0000155">
    <property type="term" value="F:phosphorelay sensor kinase activity"/>
    <property type="evidence" value="ECO:0007669"/>
    <property type="project" value="InterPro"/>
</dbReference>